<name>A0AAF1B5B8_DAUCS</name>
<accession>A0AAF1B5B8</accession>
<dbReference type="Pfam" id="PF03735">
    <property type="entry name" value="ENT"/>
    <property type="match status" value="1"/>
</dbReference>
<dbReference type="AlphaFoldDB" id="A0AAF1B5B8"/>
<protein>
    <recommendedName>
        <fullName evidence="3">ENT domain-containing protein</fullName>
    </recommendedName>
</protein>
<dbReference type="SMART" id="SM01191">
    <property type="entry name" value="ENT"/>
    <property type="match status" value="1"/>
</dbReference>
<dbReference type="SUPFAM" id="SSF158639">
    <property type="entry name" value="ENT-like"/>
    <property type="match status" value="1"/>
</dbReference>
<dbReference type="Pfam" id="PF05641">
    <property type="entry name" value="Agenet"/>
    <property type="match status" value="1"/>
</dbReference>
<keyword evidence="5" id="KW-1185">Reference proteome</keyword>
<dbReference type="InterPro" id="IPR036142">
    <property type="entry name" value="ENT_dom-like_sf"/>
</dbReference>
<gene>
    <name evidence="4" type="ORF">DCAR_0623156</name>
</gene>
<dbReference type="Proteomes" id="UP000077755">
    <property type="component" value="Chromosome 6"/>
</dbReference>
<keyword evidence="2" id="KW-0539">Nucleus</keyword>
<feature type="domain" description="ENT" evidence="3">
    <location>
        <begin position="343"/>
        <end position="406"/>
    </location>
</feature>
<dbReference type="InterPro" id="IPR014002">
    <property type="entry name" value="Agenet_dom_plant"/>
</dbReference>
<reference evidence="4" key="1">
    <citation type="journal article" date="2016" name="Nat. Genet.">
        <title>A high-quality carrot genome assembly provides new insights into carotenoid accumulation and asterid genome evolution.</title>
        <authorList>
            <person name="Iorizzo M."/>
            <person name="Ellison S."/>
            <person name="Senalik D."/>
            <person name="Zeng P."/>
            <person name="Satapoomin P."/>
            <person name="Huang J."/>
            <person name="Bowman M."/>
            <person name="Iovene M."/>
            <person name="Sanseverino W."/>
            <person name="Cavagnaro P."/>
            <person name="Yildiz M."/>
            <person name="Macko-Podgorni A."/>
            <person name="Moranska E."/>
            <person name="Grzebelus E."/>
            <person name="Grzebelus D."/>
            <person name="Ashrafi H."/>
            <person name="Zheng Z."/>
            <person name="Cheng S."/>
            <person name="Spooner D."/>
            <person name="Van Deynze A."/>
            <person name="Simon P."/>
        </authorList>
    </citation>
    <scope>NUCLEOTIDE SEQUENCE</scope>
    <source>
        <tissue evidence="4">Leaf</tissue>
    </source>
</reference>
<dbReference type="PANTHER" id="PTHR31917:SF5">
    <property type="entry name" value="OS02G0204500 PROTEIN"/>
    <property type="match status" value="1"/>
</dbReference>
<evidence type="ECO:0000259" key="3">
    <source>
        <dbReference type="PROSITE" id="PS51138"/>
    </source>
</evidence>
<comment type="subcellular location">
    <subcellularLocation>
        <location evidence="1">Nucleus</location>
    </subcellularLocation>
</comment>
<dbReference type="KEGG" id="dcr:108192972"/>
<evidence type="ECO:0000256" key="1">
    <source>
        <dbReference type="ARBA" id="ARBA00004123"/>
    </source>
</evidence>
<organism evidence="4 5">
    <name type="scientific">Daucus carota subsp. sativus</name>
    <name type="common">Carrot</name>
    <dbReference type="NCBI Taxonomy" id="79200"/>
    <lineage>
        <taxon>Eukaryota</taxon>
        <taxon>Viridiplantae</taxon>
        <taxon>Streptophyta</taxon>
        <taxon>Embryophyta</taxon>
        <taxon>Tracheophyta</taxon>
        <taxon>Spermatophyta</taxon>
        <taxon>Magnoliopsida</taxon>
        <taxon>eudicotyledons</taxon>
        <taxon>Gunneridae</taxon>
        <taxon>Pentapetalae</taxon>
        <taxon>asterids</taxon>
        <taxon>campanulids</taxon>
        <taxon>Apiales</taxon>
        <taxon>Apiaceae</taxon>
        <taxon>Apioideae</taxon>
        <taxon>Scandiceae</taxon>
        <taxon>Daucinae</taxon>
        <taxon>Daucus</taxon>
        <taxon>Daucus sect. Daucus</taxon>
    </lineage>
</organism>
<evidence type="ECO:0000313" key="5">
    <source>
        <dbReference type="Proteomes" id="UP000077755"/>
    </source>
</evidence>
<proteinExistence type="predicted"/>
<dbReference type="SMART" id="SM00743">
    <property type="entry name" value="Agenet"/>
    <property type="match status" value="2"/>
</dbReference>
<dbReference type="PANTHER" id="PTHR31917">
    <property type="entry name" value="AGENET DOMAIN-CONTAINING PROTEIN-RELATED"/>
    <property type="match status" value="1"/>
</dbReference>
<evidence type="ECO:0000256" key="2">
    <source>
        <dbReference type="ARBA" id="ARBA00023242"/>
    </source>
</evidence>
<dbReference type="InterPro" id="IPR008395">
    <property type="entry name" value="Agenet-like_dom"/>
</dbReference>
<dbReference type="EMBL" id="CP093348">
    <property type="protein sequence ID" value="WOH03756.1"/>
    <property type="molecule type" value="Genomic_DNA"/>
</dbReference>
<reference evidence="4" key="2">
    <citation type="submission" date="2022-03" db="EMBL/GenBank/DDBJ databases">
        <title>Draft title - Genomic analysis of global carrot germplasm unveils the trajectory of domestication and the origin of high carotenoid orange carrot.</title>
        <authorList>
            <person name="Iorizzo M."/>
            <person name="Ellison S."/>
            <person name="Senalik D."/>
            <person name="Macko-Podgorni A."/>
            <person name="Grzebelus D."/>
            <person name="Bostan H."/>
            <person name="Rolling W."/>
            <person name="Curaba J."/>
            <person name="Simon P."/>
        </authorList>
    </citation>
    <scope>NUCLEOTIDE SEQUENCE</scope>
    <source>
        <tissue evidence="4">Leaf</tissue>
    </source>
</reference>
<evidence type="ECO:0000313" key="4">
    <source>
        <dbReference type="EMBL" id="WOH03756.1"/>
    </source>
</evidence>
<dbReference type="InterPro" id="IPR005491">
    <property type="entry name" value="ENT_dom"/>
</dbReference>
<sequence length="406" mass="45238">MRFKPGSKVEVLKEVDSLTAWCGGEIISGKGHSYTVRYDHYVPEHGEATDRVHEELVRPPPPVQRVDSWVSDDVVEVFDDVMWRTAIISSACGSYCNVRLLGSSYKFGVHISNIRLRQSWKNDKWLLMGKGWANSGELELSQLSTSDCYQKMTYQAAQTNAAVKKQRKFNLSAAAQNSGARDSHIAYSRTLKRASPYCSSLIQANSGNLKKFRTAEKEDRRHPVLPVNVNQVDAVAYPRKNLGETYMRASFNNITNGHNELDRGELNDVIACSAARDSESNDSDSDISSVGSCSAISRTLNKFSTHKLAVSYQETNSLSSDAESCCSGARDKESCDVPPEEVIAESMHSLELHAYRRTLRELYASGPLSWEKEGLLTNLRMTLHISNDEHLMELKKLISGGTNNIC</sequence>
<dbReference type="PROSITE" id="PS51138">
    <property type="entry name" value="ENT"/>
    <property type="match status" value="1"/>
</dbReference>
<dbReference type="GO" id="GO:0005634">
    <property type="term" value="C:nucleus"/>
    <property type="evidence" value="ECO:0007669"/>
    <property type="project" value="UniProtKB-SubCell"/>
</dbReference>
<dbReference type="Gene3D" id="1.10.1240.40">
    <property type="entry name" value="ENT domain"/>
    <property type="match status" value="1"/>
</dbReference>